<keyword evidence="7" id="KW-1185">Reference proteome</keyword>
<evidence type="ECO:0000259" key="5">
    <source>
        <dbReference type="PROSITE" id="PS50932"/>
    </source>
</evidence>
<evidence type="ECO:0000256" key="3">
    <source>
        <dbReference type="ARBA" id="ARBA00023125"/>
    </source>
</evidence>
<dbReference type="GO" id="GO:0000976">
    <property type="term" value="F:transcription cis-regulatory region binding"/>
    <property type="evidence" value="ECO:0007669"/>
    <property type="project" value="TreeGrafter"/>
</dbReference>
<accession>A0A1H2WX71</accession>
<keyword evidence="4" id="KW-0804">Transcription</keyword>
<organism evidence="6 7">
    <name type="scientific">Marinococcus luteus</name>
    <dbReference type="NCBI Taxonomy" id="1122204"/>
    <lineage>
        <taxon>Bacteria</taxon>
        <taxon>Bacillati</taxon>
        <taxon>Bacillota</taxon>
        <taxon>Bacilli</taxon>
        <taxon>Bacillales</taxon>
        <taxon>Bacillaceae</taxon>
        <taxon>Marinococcus</taxon>
    </lineage>
</organism>
<dbReference type="InterPro" id="IPR028082">
    <property type="entry name" value="Peripla_BP_I"/>
</dbReference>
<evidence type="ECO:0000313" key="6">
    <source>
        <dbReference type="EMBL" id="SDW85171.1"/>
    </source>
</evidence>
<evidence type="ECO:0000256" key="4">
    <source>
        <dbReference type="ARBA" id="ARBA00023163"/>
    </source>
</evidence>
<dbReference type="Gene3D" id="1.10.260.40">
    <property type="entry name" value="lambda repressor-like DNA-binding domains"/>
    <property type="match status" value="1"/>
</dbReference>
<dbReference type="SUPFAM" id="SSF53822">
    <property type="entry name" value="Periplasmic binding protein-like I"/>
    <property type="match status" value="1"/>
</dbReference>
<evidence type="ECO:0000256" key="2">
    <source>
        <dbReference type="ARBA" id="ARBA00023015"/>
    </source>
</evidence>
<dbReference type="InterPro" id="IPR000843">
    <property type="entry name" value="HTH_LacI"/>
</dbReference>
<gene>
    <name evidence="6" type="ORF">SAMN05421781_2538</name>
</gene>
<keyword evidence="2" id="KW-0805">Transcription regulation</keyword>
<reference evidence="6 7" key="1">
    <citation type="submission" date="2016-10" db="EMBL/GenBank/DDBJ databases">
        <authorList>
            <person name="de Groot N.N."/>
        </authorList>
    </citation>
    <scope>NUCLEOTIDE SEQUENCE [LARGE SCALE GENOMIC DNA]</scope>
    <source>
        <strain evidence="6 7">DSM 23126</strain>
    </source>
</reference>
<dbReference type="Proteomes" id="UP000199488">
    <property type="component" value="Unassembled WGS sequence"/>
</dbReference>
<name>A0A1H2WX71_9BACI</name>
<dbReference type="CDD" id="cd01392">
    <property type="entry name" value="HTH_LacI"/>
    <property type="match status" value="1"/>
</dbReference>
<dbReference type="OrthoDB" id="9796186at2"/>
<dbReference type="RefSeq" id="WP_091615775.1">
    <property type="nucleotide sequence ID" value="NZ_FNNC01000006.1"/>
</dbReference>
<dbReference type="Gene3D" id="3.40.50.2300">
    <property type="match status" value="2"/>
</dbReference>
<dbReference type="PANTHER" id="PTHR30146:SF95">
    <property type="entry name" value="RIBOSE OPERON REPRESSOR"/>
    <property type="match status" value="1"/>
</dbReference>
<dbReference type="CDD" id="cd06291">
    <property type="entry name" value="PBP1_Qymf-like"/>
    <property type="match status" value="1"/>
</dbReference>
<keyword evidence="3" id="KW-0238">DNA-binding</keyword>
<dbReference type="Pfam" id="PF00532">
    <property type="entry name" value="Peripla_BP_1"/>
    <property type="match status" value="1"/>
</dbReference>
<feature type="domain" description="HTH lacI-type" evidence="5">
    <location>
        <begin position="2"/>
        <end position="56"/>
    </location>
</feature>
<dbReference type="SMART" id="SM00354">
    <property type="entry name" value="HTH_LACI"/>
    <property type="match status" value="1"/>
</dbReference>
<dbReference type="Pfam" id="PF00356">
    <property type="entry name" value="LacI"/>
    <property type="match status" value="1"/>
</dbReference>
<evidence type="ECO:0000313" key="7">
    <source>
        <dbReference type="Proteomes" id="UP000199488"/>
    </source>
</evidence>
<sequence>MSSIKDVAKLSGVSVTTVSRVMNNRGYIGKETRSRVEKAMQELDYQPNQIARSLQRSRSGLIGVIVPDLAHPFFSELINEIEAYANARHYKIIICNSVHDAEKEANYINMLRQNRADGIIVCSHTLSTEKYEHEEMPVISFDRVISPSIPYVASDNYQGGEIATKHLIEGGCKKILHISGPLEYDLLANRRKDAFELTAMKAGISYMSLEGAYIEATFEDNYKFIEEHISAVLENYDGIFCSNDLLAYALYVYASRHHIRVPEELKIIGYDNHSFTRMLQTPRLTTIQQPLDKLGEALAFSLISNIERQADGKHNQNIVLDVQLIKGDTT</sequence>
<dbReference type="PANTHER" id="PTHR30146">
    <property type="entry name" value="LACI-RELATED TRANSCRIPTIONAL REPRESSOR"/>
    <property type="match status" value="1"/>
</dbReference>
<dbReference type="EMBL" id="FNNC01000006">
    <property type="protein sequence ID" value="SDW85171.1"/>
    <property type="molecule type" value="Genomic_DNA"/>
</dbReference>
<proteinExistence type="predicted"/>
<dbReference type="InterPro" id="IPR001761">
    <property type="entry name" value="Peripla_BP/Lac1_sug-bd_dom"/>
</dbReference>
<dbReference type="AlphaFoldDB" id="A0A1H2WX71"/>
<dbReference type="STRING" id="1122204.SAMN05421781_2538"/>
<protein>
    <submittedName>
        <fullName evidence="6">Transcriptional regulator, LacI family</fullName>
    </submittedName>
</protein>
<dbReference type="PROSITE" id="PS00356">
    <property type="entry name" value="HTH_LACI_1"/>
    <property type="match status" value="1"/>
</dbReference>
<evidence type="ECO:0000256" key="1">
    <source>
        <dbReference type="ARBA" id="ARBA00022491"/>
    </source>
</evidence>
<dbReference type="GO" id="GO:0003700">
    <property type="term" value="F:DNA-binding transcription factor activity"/>
    <property type="evidence" value="ECO:0007669"/>
    <property type="project" value="TreeGrafter"/>
</dbReference>
<dbReference type="PRINTS" id="PR00036">
    <property type="entry name" value="HTHLACI"/>
</dbReference>
<dbReference type="InterPro" id="IPR010982">
    <property type="entry name" value="Lambda_DNA-bd_dom_sf"/>
</dbReference>
<keyword evidence="1" id="KW-0678">Repressor</keyword>
<dbReference type="PROSITE" id="PS50932">
    <property type="entry name" value="HTH_LACI_2"/>
    <property type="match status" value="1"/>
</dbReference>
<dbReference type="SUPFAM" id="SSF47413">
    <property type="entry name" value="lambda repressor-like DNA-binding domains"/>
    <property type="match status" value="1"/>
</dbReference>